<dbReference type="InterPro" id="IPR000073">
    <property type="entry name" value="AB_hydrolase_1"/>
</dbReference>
<dbReference type="PANTHER" id="PTHR37017:SF11">
    <property type="entry name" value="ESTERASE_LIPASE_THIOESTERASE DOMAIN-CONTAINING PROTEIN"/>
    <property type="match status" value="1"/>
</dbReference>
<sequence length="256" mass="27254">MKPMNKLCLIAASLMMLGTGSAMAANIAPVKANNVVLVHGSWADGSSWSEVITRLQAAGLHVTAVQNPLTSVANDVAATQRVLDQQDGPTVLVGHSYAGTVVSEAGVDPKVSSLVYVAARAPDAGEDFVALSGKYPTMPVRAGTEEHDGYVSLKQDAFLKYFASDVPHDKAMELFAVQQPIAKTLFGERTTAAAWHTKPSWYAVSSLDQTINPDLERFLAKRMGATTIELPSSHLSLVSHSKEIADLILEASGRQP</sequence>
<reference evidence="3 4" key="1">
    <citation type="submission" date="2019-12" db="EMBL/GenBank/DDBJ databases">
        <title>Endophytic bacteria associated with Panax ginseng seedlings.</title>
        <authorList>
            <person name="Park J.M."/>
            <person name="Shin R."/>
            <person name="Jo S.H."/>
        </authorList>
    </citation>
    <scope>NUCLEOTIDE SEQUENCE [LARGE SCALE GENOMIC DNA]</scope>
    <source>
        <strain evidence="3 4">PgKB32</strain>
    </source>
</reference>
<dbReference type="SUPFAM" id="SSF53474">
    <property type="entry name" value="alpha/beta-Hydrolases"/>
    <property type="match status" value="1"/>
</dbReference>
<evidence type="ECO:0000256" key="1">
    <source>
        <dbReference type="SAM" id="SignalP"/>
    </source>
</evidence>
<dbReference type="Gene3D" id="3.40.50.1820">
    <property type="entry name" value="alpha/beta hydrolase"/>
    <property type="match status" value="1"/>
</dbReference>
<feature type="signal peptide" evidence="1">
    <location>
        <begin position="1"/>
        <end position="24"/>
    </location>
</feature>
<dbReference type="InterPro" id="IPR052897">
    <property type="entry name" value="Sec-Metab_Biosynth_Hydrolase"/>
</dbReference>
<proteinExistence type="predicted"/>
<dbReference type="AlphaFoldDB" id="A0A6L5C071"/>
<dbReference type="Proteomes" id="UP000475265">
    <property type="component" value="Unassembled WGS sequence"/>
</dbReference>
<organism evidence="3 4">
    <name type="scientific">Pseudomonas frederiksbergensis</name>
    <dbReference type="NCBI Taxonomy" id="104087"/>
    <lineage>
        <taxon>Bacteria</taxon>
        <taxon>Pseudomonadati</taxon>
        <taxon>Pseudomonadota</taxon>
        <taxon>Gammaproteobacteria</taxon>
        <taxon>Pseudomonadales</taxon>
        <taxon>Pseudomonadaceae</taxon>
        <taxon>Pseudomonas</taxon>
    </lineage>
</organism>
<dbReference type="PANTHER" id="PTHR37017">
    <property type="entry name" value="AB HYDROLASE-1 DOMAIN-CONTAINING PROTEIN-RELATED"/>
    <property type="match status" value="1"/>
</dbReference>
<dbReference type="EMBL" id="JAAAXX010000001">
    <property type="protein sequence ID" value="KAF2394033.1"/>
    <property type="molecule type" value="Genomic_DNA"/>
</dbReference>
<feature type="domain" description="AB hydrolase-1" evidence="2">
    <location>
        <begin position="35"/>
        <end position="246"/>
    </location>
</feature>
<comment type="caution">
    <text evidence="3">The sequence shown here is derived from an EMBL/GenBank/DDBJ whole genome shotgun (WGS) entry which is preliminary data.</text>
</comment>
<evidence type="ECO:0000259" key="2">
    <source>
        <dbReference type="Pfam" id="PF12697"/>
    </source>
</evidence>
<name>A0A6L5C071_9PSED</name>
<dbReference type="InterPro" id="IPR029058">
    <property type="entry name" value="AB_hydrolase_fold"/>
</dbReference>
<evidence type="ECO:0000313" key="4">
    <source>
        <dbReference type="Proteomes" id="UP000475265"/>
    </source>
</evidence>
<keyword evidence="1" id="KW-0732">Signal</keyword>
<dbReference type="RefSeq" id="WP_054053017.1">
    <property type="nucleotide sequence ID" value="NZ_JAAAXX010000001.1"/>
</dbReference>
<dbReference type="Pfam" id="PF12697">
    <property type="entry name" value="Abhydrolase_6"/>
    <property type="match status" value="1"/>
</dbReference>
<feature type="chain" id="PRO_5027069246" description="AB hydrolase-1 domain-containing protein" evidence="1">
    <location>
        <begin position="25"/>
        <end position="256"/>
    </location>
</feature>
<protein>
    <recommendedName>
        <fullName evidence="2">AB hydrolase-1 domain-containing protein</fullName>
    </recommendedName>
</protein>
<gene>
    <name evidence="3" type="ORF">FX983_02012</name>
</gene>
<evidence type="ECO:0000313" key="3">
    <source>
        <dbReference type="EMBL" id="KAF2394033.1"/>
    </source>
</evidence>
<accession>A0A6L5C071</accession>